<evidence type="ECO:0000256" key="2">
    <source>
        <dbReference type="ARBA" id="ARBA00022729"/>
    </source>
</evidence>
<dbReference type="RefSeq" id="XP_048138986.1">
    <property type="nucleotide sequence ID" value="XM_048283029.1"/>
</dbReference>
<organism evidence="6 7">
    <name type="scientific">Rhodamnia argentea</name>
    <dbReference type="NCBI Taxonomy" id="178133"/>
    <lineage>
        <taxon>Eukaryota</taxon>
        <taxon>Viridiplantae</taxon>
        <taxon>Streptophyta</taxon>
        <taxon>Embryophyta</taxon>
        <taxon>Tracheophyta</taxon>
        <taxon>Spermatophyta</taxon>
        <taxon>Magnoliopsida</taxon>
        <taxon>eudicotyledons</taxon>
        <taxon>Gunneridae</taxon>
        <taxon>Pentapetalae</taxon>
        <taxon>rosids</taxon>
        <taxon>malvids</taxon>
        <taxon>Myrtales</taxon>
        <taxon>Myrtaceae</taxon>
        <taxon>Myrtoideae</taxon>
        <taxon>Myrteae</taxon>
        <taxon>Australasian group</taxon>
        <taxon>Rhodamnia</taxon>
    </lineage>
</organism>
<dbReference type="Pfam" id="PF01546">
    <property type="entry name" value="Peptidase_M20"/>
    <property type="match status" value="1"/>
</dbReference>
<feature type="chain" id="PRO_5045783182" evidence="4">
    <location>
        <begin position="19"/>
        <end position="449"/>
    </location>
</feature>
<comment type="similarity">
    <text evidence="1">Belongs to the peptidase M20 family.</text>
</comment>
<feature type="signal peptide" evidence="4">
    <location>
        <begin position="1"/>
        <end position="18"/>
    </location>
</feature>
<keyword evidence="3" id="KW-0378">Hydrolase</keyword>
<gene>
    <name evidence="7" type="primary">LOC115741905</name>
</gene>
<dbReference type="SUPFAM" id="SSF55031">
    <property type="entry name" value="Bacterial exopeptidase dimerisation domain"/>
    <property type="match status" value="1"/>
</dbReference>
<keyword evidence="2 4" id="KW-0732">Signal</keyword>
<dbReference type="InterPro" id="IPR017439">
    <property type="entry name" value="Amidohydrolase"/>
</dbReference>
<dbReference type="PANTHER" id="PTHR11014">
    <property type="entry name" value="PEPTIDASE M20 FAMILY MEMBER"/>
    <property type="match status" value="1"/>
</dbReference>
<dbReference type="PANTHER" id="PTHR11014:SF108">
    <property type="entry name" value="IAA-AMINO ACID HYDROLASE ILR1"/>
    <property type="match status" value="1"/>
</dbReference>
<dbReference type="NCBIfam" id="TIGR01891">
    <property type="entry name" value="amidohydrolases"/>
    <property type="match status" value="1"/>
</dbReference>
<dbReference type="Gene3D" id="3.40.630.10">
    <property type="entry name" value="Zn peptidases"/>
    <property type="match status" value="1"/>
</dbReference>
<dbReference type="Proteomes" id="UP000827889">
    <property type="component" value="Chromosome 7"/>
</dbReference>
<evidence type="ECO:0000259" key="5">
    <source>
        <dbReference type="Pfam" id="PF07687"/>
    </source>
</evidence>
<accession>A0ABM3HQW4</accession>
<dbReference type="CDD" id="cd08017">
    <property type="entry name" value="M20_IAA_Hyd"/>
    <property type="match status" value="1"/>
</dbReference>
<dbReference type="Gene3D" id="3.30.70.360">
    <property type="match status" value="1"/>
</dbReference>
<proteinExistence type="inferred from homology"/>
<name>A0ABM3HQW4_9MYRT</name>
<evidence type="ECO:0000256" key="3">
    <source>
        <dbReference type="ARBA" id="ARBA00022801"/>
    </source>
</evidence>
<dbReference type="InterPro" id="IPR036264">
    <property type="entry name" value="Bact_exopeptidase_dim_dom"/>
</dbReference>
<dbReference type="InterPro" id="IPR011650">
    <property type="entry name" value="Peptidase_M20_dimer"/>
</dbReference>
<protein>
    <submittedName>
        <fullName evidence="7">IAA-amino acid hydrolase ILR1-like</fullName>
    </submittedName>
</protein>
<dbReference type="InterPro" id="IPR002933">
    <property type="entry name" value="Peptidase_M20"/>
</dbReference>
<reference evidence="7" key="1">
    <citation type="submission" date="2025-08" db="UniProtKB">
        <authorList>
            <consortium name="RefSeq"/>
        </authorList>
    </citation>
    <scope>IDENTIFICATION</scope>
    <source>
        <tissue evidence="7">Leaf</tissue>
    </source>
</reference>
<evidence type="ECO:0000256" key="4">
    <source>
        <dbReference type="SAM" id="SignalP"/>
    </source>
</evidence>
<dbReference type="GeneID" id="115741905"/>
<dbReference type="SUPFAM" id="SSF53187">
    <property type="entry name" value="Zn-dependent exopeptidases"/>
    <property type="match status" value="1"/>
</dbReference>
<evidence type="ECO:0000256" key="1">
    <source>
        <dbReference type="ARBA" id="ARBA00006153"/>
    </source>
</evidence>
<feature type="domain" description="Peptidase M20 dimerisation" evidence="5">
    <location>
        <begin position="216"/>
        <end position="313"/>
    </location>
</feature>
<sequence length="449" mass="48971">MGLAHLLLLSLSLFLVRGSCTVELKSEPELRSLAQDLLESAKDPEFFRWMRDIRRRIHEDPELGFEEHRMSQLVRDELDALGIKYKWPVARTGVVAFMGSREKPVFALRADMDALPLQELVEWEHKSKIDGKMHACGHDTRVAMLLGAAKLLKERENLIKGTIKLVFQPGEEGYSGAYYMLQDGVLDDLDGILSIHVLPNVPTGFLASRPGPMLAGAGLFSATIQGKGGHAALPHHNIDPIVAASSAILGLQQIVSRETDPLEAKVVTVGCIEGGHTANVIPESVKFKGTFRSLSSNGLSSLQKRIKEVIEMQAAVHRCKAVVDFGDDKVPLYPVMVNDDVLHDHAKRVGEILLGEGKVQLLPVTMGSEDFSFFADKTASLIFVVGIQNETLKSHHVLHSPYFFVDEEALPIGAALHSAVAVSYLDEHAGADGACPGYGYPPASTTYVS</sequence>
<keyword evidence="6" id="KW-1185">Reference proteome</keyword>
<dbReference type="Pfam" id="PF07687">
    <property type="entry name" value="M20_dimer"/>
    <property type="match status" value="1"/>
</dbReference>
<evidence type="ECO:0000313" key="6">
    <source>
        <dbReference type="Proteomes" id="UP000827889"/>
    </source>
</evidence>
<evidence type="ECO:0000313" key="7">
    <source>
        <dbReference type="RefSeq" id="XP_048138986.1"/>
    </source>
</evidence>
<dbReference type="InterPro" id="IPR044757">
    <property type="entry name" value="ILR1-like_Hyd"/>
</dbReference>
<dbReference type="PIRSF" id="PIRSF005962">
    <property type="entry name" value="Pept_M20D_amidohydro"/>
    <property type="match status" value="1"/>
</dbReference>